<gene>
    <name evidence="2" type="ORF">F904_03195</name>
</gene>
<organism evidence="2 3">
    <name type="scientific">Acinetobacter dispersus</name>
    <dbReference type="NCBI Taxonomy" id="70348"/>
    <lineage>
        <taxon>Bacteria</taxon>
        <taxon>Pseudomonadati</taxon>
        <taxon>Pseudomonadota</taxon>
        <taxon>Gammaproteobacteria</taxon>
        <taxon>Moraxellales</taxon>
        <taxon>Moraxellaceae</taxon>
        <taxon>Acinetobacter</taxon>
    </lineage>
</organism>
<feature type="signal peptide" evidence="1">
    <location>
        <begin position="1"/>
        <end position="24"/>
    </location>
</feature>
<dbReference type="OrthoDB" id="6675971at2"/>
<dbReference type="eggNOG" id="COG2931">
    <property type="taxonomic scope" value="Bacteria"/>
</dbReference>
<name>N9LAD4_9GAMM</name>
<keyword evidence="3" id="KW-1185">Reference proteome</keyword>
<dbReference type="EMBL" id="APRL01000013">
    <property type="protein sequence ID" value="ENW93248.1"/>
    <property type="molecule type" value="Genomic_DNA"/>
</dbReference>
<evidence type="ECO:0000313" key="3">
    <source>
        <dbReference type="Proteomes" id="UP000013261"/>
    </source>
</evidence>
<dbReference type="Proteomes" id="UP000013261">
    <property type="component" value="Unassembled WGS sequence"/>
</dbReference>
<dbReference type="RefSeq" id="WP_005191293.1">
    <property type="nucleotide sequence ID" value="NZ_KB850050.1"/>
</dbReference>
<protein>
    <submittedName>
        <fullName evidence="2">Uncharacterized protein</fullName>
    </submittedName>
</protein>
<comment type="caution">
    <text evidence="2">The sequence shown here is derived from an EMBL/GenBank/DDBJ whole genome shotgun (WGS) entry which is preliminary data.</text>
</comment>
<dbReference type="HOGENOM" id="CLU_843664_0_0_6"/>
<evidence type="ECO:0000256" key="1">
    <source>
        <dbReference type="SAM" id="SignalP"/>
    </source>
</evidence>
<proteinExistence type="predicted"/>
<dbReference type="PATRIC" id="fig|1217703.3.peg.3107"/>
<evidence type="ECO:0000313" key="2">
    <source>
        <dbReference type="EMBL" id="ENW93248.1"/>
    </source>
</evidence>
<reference evidence="2 3" key="1">
    <citation type="submission" date="2013-02" db="EMBL/GenBank/DDBJ databases">
        <title>The Genome Sequence of Acinetobacter sp. ANC 4105.</title>
        <authorList>
            <consortium name="The Broad Institute Genome Sequencing Platform"/>
            <consortium name="The Broad Institute Genome Sequencing Center for Infectious Disease"/>
            <person name="Cerqueira G."/>
            <person name="Feldgarden M."/>
            <person name="Courvalin P."/>
            <person name="Perichon B."/>
            <person name="Grillot-Courvalin C."/>
            <person name="Clermont D."/>
            <person name="Rocha E."/>
            <person name="Yoon E.-J."/>
            <person name="Nemec A."/>
            <person name="Walker B."/>
            <person name="Young S.K."/>
            <person name="Zeng Q."/>
            <person name="Gargeya S."/>
            <person name="Fitzgerald M."/>
            <person name="Haas B."/>
            <person name="Abouelleil A."/>
            <person name="Alvarado L."/>
            <person name="Arachchi H.M."/>
            <person name="Berlin A.M."/>
            <person name="Chapman S.B."/>
            <person name="Dewar J."/>
            <person name="Goldberg J."/>
            <person name="Griggs A."/>
            <person name="Gujja S."/>
            <person name="Hansen M."/>
            <person name="Howarth C."/>
            <person name="Imamovic A."/>
            <person name="Larimer J."/>
            <person name="McCowan C."/>
            <person name="Murphy C."/>
            <person name="Neiman D."/>
            <person name="Pearson M."/>
            <person name="Priest M."/>
            <person name="Roberts A."/>
            <person name="Saif S."/>
            <person name="Shea T."/>
            <person name="Sisk P."/>
            <person name="Sykes S."/>
            <person name="Wortman J."/>
            <person name="Nusbaum C."/>
            <person name="Birren B."/>
        </authorList>
    </citation>
    <scope>NUCLEOTIDE SEQUENCE [LARGE SCALE GENOMIC DNA]</scope>
    <source>
        <strain evidence="2 3">ANC 4105</strain>
    </source>
</reference>
<sequence>MQIKQLNQSITIILLLGLSTIASAKTLEQAFTAEQMQQLTQLLKQQNLLDQNNQLVDVISTYGDNQPIGLFSPLYQYVYQIIKDSSRVDQNTKFWFSQAAAINAANTSVPASNYIRGATQYGLQYRGAIQSNMPQSQINQQLQKTSNLIGQNVMNDILSSKGIPVFPAMISNDISAAIGNYRLGRFQQTPGGWGGSFYYWNAPLNYGQIEQNNVSVGQSILYGTTVYINGSDQSFDRSKAEFLYANSQAVTDFILASKSSTVILQSLQNPTAINTLVDNAMNSIMTGLKAQAPQSIKAQLASQVIANLGIRAATRNWTPGPHSPAGGHY</sequence>
<accession>N9LAD4</accession>
<dbReference type="AlphaFoldDB" id="N9LAD4"/>
<feature type="chain" id="PRO_5004145235" evidence="1">
    <location>
        <begin position="25"/>
        <end position="329"/>
    </location>
</feature>
<keyword evidence="1" id="KW-0732">Signal</keyword>